<reference evidence="3" key="1">
    <citation type="journal article" date="2019" name="Int. J. Syst. Evol. Microbiol.">
        <title>The Global Catalogue of Microorganisms (GCM) 10K type strain sequencing project: providing services to taxonomists for standard genome sequencing and annotation.</title>
        <authorList>
            <consortium name="The Broad Institute Genomics Platform"/>
            <consortium name="The Broad Institute Genome Sequencing Center for Infectious Disease"/>
            <person name="Wu L."/>
            <person name="Ma J."/>
        </authorList>
    </citation>
    <scope>NUCLEOTIDE SEQUENCE [LARGE SCALE GENOMIC DNA]</scope>
    <source>
        <strain evidence="3">JCM 13929</strain>
    </source>
</reference>
<feature type="chain" id="PRO_5046651508" description="Lipoprotein" evidence="1">
    <location>
        <begin position="25"/>
        <end position="197"/>
    </location>
</feature>
<proteinExistence type="predicted"/>
<gene>
    <name evidence="2" type="ORF">GCM10009733_085830</name>
</gene>
<keyword evidence="1" id="KW-0732">Signal</keyword>
<dbReference type="RefSeq" id="WP_346112643.1">
    <property type="nucleotide sequence ID" value="NZ_BAAAMU010000103.1"/>
</dbReference>
<organism evidence="2 3">
    <name type="scientific">Nonomuraea maheshkhaliensis</name>
    <dbReference type="NCBI Taxonomy" id="419590"/>
    <lineage>
        <taxon>Bacteria</taxon>
        <taxon>Bacillati</taxon>
        <taxon>Actinomycetota</taxon>
        <taxon>Actinomycetes</taxon>
        <taxon>Streptosporangiales</taxon>
        <taxon>Streptosporangiaceae</taxon>
        <taxon>Nonomuraea</taxon>
    </lineage>
</organism>
<evidence type="ECO:0008006" key="4">
    <source>
        <dbReference type="Google" id="ProtNLM"/>
    </source>
</evidence>
<evidence type="ECO:0000313" key="2">
    <source>
        <dbReference type="EMBL" id="GAA1675606.1"/>
    </source>
</evidence>
<dbReference type="Proteomes" id="UP001500064">
    <property type="component" value="Unassembled WGS sequence"/>
</dbReference>
<protein>
    <recommendedName>
        <fullName evidence="4">Lipoprotein</fullName>
    </recommendedName>
</protein>
<keyword evidence="3" id="KW-1185">Reference proteome</keyword>
<feature type="signal peptide" evidence="1">
    <location>
        <begin position="1"/>
        <end position="24"/>
    </location>
</feature>
<evidence type="ECO:0000256" key="1">
    <source>
        <dbReference type="SAM" id="SignalP"/>
    </source>
</evidence>
<name>A0ABP4SN73_9ACTN</name>
<accession>A0ABP4SN73</accession>
<evidence type="ECO:0000313" key="3">
    <source>
        <dbReference type="Proteomes" id="UP001500064"/>
    </source>
</evidence>
<comment type="caution">
    <text evidence="2">The sequence shown here is derived from an EMBL/GenBank/DDBJ whole genome shotgun (WGS) entry which is preliminary data.</text>
</comment>
<dbReference type="EMBL" id="BAAAMU010000103">
    <property type="protein sequence ID" value="GAA1675606.1"/>
    <property type="molecule type" value="Genomic_DNA"/>
</dbReference>
<sequence length="197" mass="21074">MYTGIGTRHVRTNSVVLMAFFALAACGHTEPPDPKLNLFGEYVRSPNVKNDRFGGGGTSEDRMANFAAYYTAEQLQSRLLSAFPCTTGPNASQAADHFNTSCDLNDKVRAAVQSAGGNVSTIHGRVLLVKHPDGSLELLTLFVANGKLIDATGRTYAGLDDFRANNDLLSSDDVILAPRNITAVPGEGEIVTVWGKE</sequence>